<proteinExistence type="predicted"/>
<protein>
    <submittedName>
        <fullName evidence="1">Uncharacterized protein</fullName>
    </submittedName>
</protein>
<dbReference type="Proteomes" id="UP000523821">
    <property type="component" value="Unassembled WGS sequence"/>
</dbReference>
<evidence type="ECO:0000313" key="1">
    <source>
        <dbReference type="EMBL" id="MBB5751355.1"/>
    </source>
</evidence>
<dbReference type="RefSeq" id="WP_183851949.1">
    <property type="nucleotide sequence ID" value="NZ_JACHOO010000001.1"/>
</dbReference>
<name>A0A7W9CT08_9HYPH</name>
<accession>A0A7W9CT08</accession>
<dbReference type="AlphaFoldDB" id="A0A7W9CT08"/>
<dbReference type="EMBL" id="JACHOO010000001">
    <property type="protein sequence ID" value="MBB5751355.1"/>
    <property type="molecule type" value="Genomic_DNA"/>
</dbReference>
<gene>
    <name evidence="1" type="ORF">GGQ63_000398</name>
</gene>
<reference evidence="1 2" key="1">
    <citation type="submission" date="2020-08" db="EMBL/GenBank/DDBJ databases">
        <title>Genomic Encyclopedia of Type Strains, Phase IV (KMG-IV): sequencing the most valuable type-strain genomes for metagenomic binning, comparative biology and taxonomic classification.</title>
        <authorList>
            <person name="Goeker M."/>
        </authorList>
    </citation>
    <scope>NUCLEOTIDE SEQUENCE [LARGE SCALE GENOMIC DNA]</scope>
    <source>
        <strain evidence="1 2">DSM 16268</strain>
    </source>
</reference>
<sequence length="74" mass="7757">MSIWLHSSILAVAGVATVAVGIASAAVYSDLGGAAKKADRLHIEQQADDIRYVTVEHRQEGVSVLTRVPVASAE</sequence>
<comment type="caution">
    <text evidence="1">The sequence shown here is derived from an EMBL/GenBank/DDBJ whole genome shotgun (WGS) entry which is preliminary data.</text>
</comment>
<keyword evidence="2" id="KW-1185">Reference proteome</keyword>
<evidence type="ECO:0000313" key="2">
    <source>
        <dbReference type="Proteomes" id="UP000523821"/>
    </source>
</evidence>
<organism evidence="1 2">
    <name type="scientific">Prosthecomicrobium pneumaticum</name>
    <dbReference type="NCBI Taxonomy" id="81895"/>
    <lineage>
        <taxon>Bacteria</taxon>
        <taxon>Pseudomonadati</taxon>
        <taxon>Pseudomonadota</taxon>
        <taxon>Alphaproteobacteria</taxon>
        <taxon>Hyphomicrobiales</taxon>
        <taxon>Kaistiaceae</taxon>
        <taxon>Prosthecomicrobium</taxon>
    </lineage>
</organism>